<dbReference type="AlphaFoldDB" id="A0A166T6K8"/>
<gene>
    <name evidence="2" type="ORF">FIBSPDRAFT_926458</name>
</gene>
<dbReference type="EMBL" id="KV417494">
    <property type="protein sequence ID" value="KZP30245.1"/>
    <property type="molecule type" value="Genomic_DNA"/>
</dbReference>
<evidence type="ECO:0000256" key="1">
    <source>
        <dbReference type="SAM" id="MobiDB-lite"/>
    </source>
</evidence>
<feature type="compositionally biased region" description="Low complexity" evidence="1">
    <location>
        <begin position="15"/>
        <end position="27"/>
    </location>
</feature>
<organism evidence="2 3">
    <name type="scientific">Athelia psychrophila</name>
    <dbReference type="NCBI Taxonomy" id="1759441"/>
    <lineage>
        <taxon>Eukaryota</taxon>
        <taxon>Fungi</taxon>
        <taxon>Dikarya</taxon>
        <taxon>Basidiomycota</taxon>
        <taxon>Agaricomycotina</taxon>
        <taxon>Agaricomycetes</taxon>
        <taxon>Agaricomycetidae</taxon>
        <taxon>Atheliales</taxon>
        <taxon>Atheliaceae</taxon>
        <taxon>Athelia</taxon>
    </lineage>
</organism>
<keyword evidence="3" id="KW-1185">Reference proteome</keyword>
<dbReference type="Proteomes" id="UP000076532">
    <property type="component" value="Unassembled WGS sequence"/>
</dbReference>
<evidence type="ECO:0000313" key="3">
    <source>
        <dbReference type="Proteomes" id="UP000076532"/>
    </source>
</evidence>
<name>A0A166T6K8_9AGAM</name>
<reference evidence="2 3" key="1">
    <citation type="journal article" date="2016" name="Mol. Biol. Evol.">
        <title>Comparative Genomics of Early-Diverging Mushroom-Forming Fungi Provides Insights into the Origins of Lignocellulose Decay Capabilities.</title>
        <authorList>
            <person name="Nagy L.G."/>
            <person name="Riley R."/>
            <person name="Tritt A."/>
            <person name="Adam C."/>
            <person name="Daum C."/>
            <person name="Floudas D."/>
            <person name="Sun H."/>
            <person name="Yadav J.S."/>
            <person name="Pangilinan J."/>
            <person name="Larsson K.H."/>
            <person name="Matsuura K."/>
            <person name="Barry K."/>
            <person name="Labutti K."/>
            <person name="Kuo R."/>
            <person name="Ohm R.A."/>
            <person name="Bhattacharya S.S."/>
            <person name="Shirouzu T."/>
            <person name="Yoshinaga Y."/>
            <person name="Martin F.M."/>
            <person name="Grigoriev I.V."/>
            <person name="Hibbett D.S."/>
        </authorList>
    </citation>
    <scope>NUCLEOTIDE SEQUENCE [LARGE SCALE GENOMIC DNA]</scope>
    <source>
        <strain evidence="2 3">CBS 109695</strain>
    </source>
</reference>
<protein>
    <submittedName>
        <fullName evidence="2">Uncharacterized protein</fullName>
    </submittedName>
</protein>
<proteinExistence type="predicted"/>
<evidence type="ECO:0000313" key="2">
    <source>
        <dbReference type="EMBL" id="KZP30245.1"/>
    </source>
</evidence>
<accession>A0A166T6K8</accession>
<sequence>MTRRKTLKKIKADLPQATETPPATQPTGVTQTDIIIPKGISANAVLVTAYYTEKSTAYQFYVPPQLSIAQLRDVVHRELGAHVAKEWGLSEDVLHPNKEVILFSSDEKGRNRFKDDKERIKNVCDSLDRIYAVVPSGDLNTYPMPTNVIAVSPDTLRMPMRDKLRVVEDRAQPLQRSTDDSELIQQLKRDFRRQLTDMQTKQDKEMKDMKRLLEQVRKLVMDEG</sequence>
<feature type="region of interest" description="Disordered" evidence="1">
    <location>
        <begin position="1"/>
        <end position="29"/>
    </location>
</feature>